<dbReference type="SMART" id="SM00092">
    <property type="entry name" value="RNAse_Pc"/>
    <property type="match status" value="1"/>
</dbReference>
<dbReference type="InterPro" id="IPR036816">
    <property type="entry name" value="RNaseA-like_dom_sf"/>
</dbReference>
<dbReference type="PROSITE" id="PS00127">
    <property type="entry name" value="RNASE_PANCREATIC"/>
    <property type="match status" value="1"/>
</dbReference>
<dbReference type="InterPro" id="IPR023412">
    <property type="entry name" value="RNaseA_domain"/>
</dbReference>
<evidence type="ECO:0000256" key="5">
    <source>
        <dbReference type="ARBA" id="ARBA00022759"/>
    </source>
</evidence>
<evidence type="ECO:0000256" key="6">
    <source>
        <dbReference type="ARBA" id="ARBA00022801"/>
    </source>
</evidence>
<evidence type="ECO:0000313" key="10">
    <source>
        <dbReference type="Ensembl" id="ENSPMGP00000006668.1"/>
    </source>
</evidence>
<dbReference type="Proteomes" id="UP000261520">
    <property type="component" value="Unplaced"/>
</dbReference>
<keyword evidence="11" id="KW-1185">Reference proteome</keyword>
<dbReference type="GO" id="GO:0016787">
    <property type="term" value="F:hydrolase activity"/>
    <property type="evidence" value="ECO:0007669"/>
    <property type="project" value="UniProtKB-KW"/>
</dbReference>
<dbReference type="Ensembl" id="ENSPMGT00000007094.1">
    <property type="protein sequence ID" value="ENSPMGP00000006668.1"/>
    <property type="gene ID" value="ENSPMGG00000005579.1"/>
</dbReference>
<keyword evidence="6 8" id="KW-0378">Hydrolase</keyword>
<reference evidence="10" key="2">
    <citation type="submission" date="2025-09" db="UniProtKB">
        <authorList>
            <consortium name="Ensembl"/>
        </authorList>
    </citation>
    <scope>IDENTIFICATION</scope>
</reference>
<dbReference type="PANTHER" id="PTHR11437:SF10">
    <property type="entry name" value="ANGIOGENIN-RELATED"/>
    <property type="match status" value="1"/>
</dbReference>
<dbReference type="GO" id="GO:0004519">
    <property type="term" value="F:endonuclease activity"/>
    <property type="evidence" value="ECO:0007669"/>
    <property type="project" value="UniProtKB-KW"/>
</dbReference>
<evidence type="ECO:0000256" key="1">
    <source>
        <dbReference type="ARBA" id="ARBA00004613"/>
    </source>
</evidence>
<evidence type="ECO:0000256" key="4">
    <source>
        <dbReference type="ARBA" id="ARBA00022722"/>
    </source>
</evidence>
<dbReference type="CDD" id="cd06265">
    <property type="entry name" value="RNase_A_canonical"/>
    <property type="match status" value="1"/>
</dbReference>
<keyword evidence="4 8" id="KW-0540">Nuclease</keyword>
<dbReference type="GO" id="GO:0004540">
    <property type="term" value="F:RNA nuclease activity"/>
    <property type="evidence" value="ECO:0007669"/>
    <property type="project" value="TreeGrafter"/>
</dbReference>
<dbReference type="InterPro" id="IPR001427">
    <property type="entry name" value="RNaseA"/>
</dbReference>
<keyword evidence="3" id="KW-0964">Secreted</keyword>
<evidence type="ECO:0000313" key="11">
    <source>
        <dbReference type="Proteomes" id="UP000261520"/>
    </source>
</evidence>
<dbReference type="GO" id="GO:0050830">
    <property type="term" value="P:defense response to Gram-positive bacterium"/>
    <property type="evidence" value="ECO:0007669"/>
    <property type="project" value="TreeGrafter"/>
</dbReference>
<proteinExistence type="inferred from homology"/>
<dbReference type="GO" id="GO:0005576">
    <property type="term" value="C:extracellular region"/>
    <property type="evidence" value="ECO:0007669"/>
    <property type="project" value="UniProtKB-SubCell"/>
</dbReference>
<evidence type="ECO:0000256" key="2">
    <source>
        <dbReference type="ARBA" id="ARBA00005600"/>
    </source>
</evidence>
<dbReference type="AlphaFoldDB" id="A0A3B3ZPR5"/>
<accession>A0A3B3ZPR5</accession>
<dbReference type="GO" id="GO:0050829">
    <property type="term" value="P:defense response to Gram-negative bacterium"/>
    <property type="evidence" value="ECO:0007669"/>
    <property type="project" value="TreeGrafter"/>
</dbReference>
<sequence>VEVPPHISINDRYKKFINQHVNQGMSRTRCDAVMRSRKITVTNSTQCKETNTFISAGAKEIKKVCNAAGKPYKNSHNLRVSNQPFPIVNCKQKGNHRYPKCEYRGRSATRYIVIGCEDGLPVHFERDVRDLS</sequence>
<evidence type="ECO:0000256" key="3">
    <source>
        <dbReference type="ARBA" id="ARBA00022525"/>
    </source>
</evidence>
<dbReference type="Gene3D" id="3.10.130.10">
    <property type="entry name" value="Ribonuclease A-like domain"/>
    <property type="match status" value="1"/>
</dbReference>
<organism evidence="10 11">
    <name type="scientific">Periophthalmus magnuspinnatus</name>
    <dbReference type="NCBI Taxonomy" id="409849"/>
    <lineage>
        <taxon>Eukaryota</taxon>
        <taxon>Metazoa</taxon>
        <taxon>Chordata</taxon>
        <taxon>Craniata</taxon>
        <taxon>Vertebrata</taxon>
        <taxon>Euteleostomi</taxon>
        <taxon>Actinopterygii</taxon>
        <taxon>Neopterygii</taxon>
        <taxon>Teleostei</taxon>
        <taxon>Neoteleostei</taxon>
        <taxon>Acanthomorphata</taxon>
        <taxon>Gobiaria</taxon>
        <taxon>Gobiiformes</taxon>
        <taxon>Gobioidei</taxon>
        <taxon>Gobiidae</taxon>
        <taxon>Oxudercinae</taxon>
        <taxon>Periophthalmus</taxon>
    </lineage>
</organism>
<dbReference type="GO" id="GO:0001525">
    <property type="term" value="P:angiogenesis"/>
    <property type="evidence" value="ECO:0007669"/>
    <property type="project" value="TreeGrafter"/>
</dbReference>
<keyword evidence="5 8" id="KW-0255">Endonuclease</keyword>
<feature type="domain" description="Ribonuclease A-domain" evidence="9">
    <location>
        <begin position="9"/>
        <end position="128"/>
    </location>
</feature>
<evidence type="ECO:0000256" key="7">
    <source>
        <dbReference type="ARBA" id="ARBA00023157"/>
    </source>
</evidence>
<dbReference type="Pfam" id="PF00074">
    <property type="entry name" value="RnaseA"/>
    <property type="match status" value="1"/>
</dbReference>
<evidence type="ECO:0000256" key="8">
    <source>
        <dbReference type="RuleBase" id="RU000651"/>
    </source>
</evidence>
<comment type="subcellular location">
    <subcellularLocation>
        <location evidence="1">Secreted</location>
    </subcellularLocation>
</comment>
<dbReference type="STRING" id="409849.ENSPMGP00000006668"/>
<dbReference type="SUPFAM" id="SSF54076">
    <property type="entry name" value="RNase A-like"/>
    <property type="match status" value="1"/>
</dbReference>
<dbReference type="PANTHER" id="PTHR11437">
    <property type="entry name" value="RIBONUCLEASE"/>
    <property type="match status" value="1"/>
</dbReference>
<evidence type="ECO:0000259" key="9">
    <source>
        <dbReference type="SMART" id="SM00092"/>
    </source>
</evidence>
<reference evidence="10" key="1">
    <citation type="submission" date="2025-08" db="UniProtKB">
        <authorList>
            <consortium name="Ensembl"/>
        </authorList>
    </citation>
    <scope>IDENTIFICATION</scope>
</reference>
<comment type="similarity">
    <text evidence="2 8">Belongs to the pancreatic ribonuclease family.</text>
</comment>
<name>A0A3B3ZPR5_9GOBI</name>
<protein>
    <recommendedName>
        <fullName evidence="9">Ribonuclease A-domain domain-containing protein</fullName>
    </recommendedName>
</protein>
<keyword evidence="7" id="KW-1015">Disulfide bond</keyword>
<dbReference type="GO" id="GO:0003676">
    <property type="term" value="F:nucleic acid binding"/>
    <property type="evidence" value="ECO:0007669"/>
    <property type="project" value="InterPro"/>
</dbReference>
<dbReference type="PRINTS" id="PR00794">
    <property type="entry name" value="RIBONUCLEASE"/>
</dbReference>
<dbReference type="InterPro" id="IPR023411">
    <property type="entry name" value="RNaseA_AS"/>
</dbReference>